<feature type="region of interest" description="Disordered" evidence="1">
    <location>
        <begin position="1"/>
        <end position="31"/>
    </location>
</feature>
<keyword evidence="2" id="KW-0812">Transmembrane</keyword>
<reference evidence="3 4" key="2">
    <citation type="journal article" date="2016" name="Appl. Microbiol. Biotechnol.">
        <title>Mutations improving production and secretion of extracellular lipase by Burkholderia glumae PG1.</title>
        <authorList>
            <person name="Knapp A."/>
            <person name="Voget S."/>
            <person name="Gao R."/>
            <person name="Zaburannyi N."/>
            <person name="Krysciak D."/>
            <person name="Breuer M."/>
            <person name="Hauer B."/>
            <person name="Streit W.R."/>
            <person name="Muller R."/>
            <person name="Daniel R."/>
            <person name="Jaeger K.E."/>
        </authorList>
    </citation>
    <scope>NUCLEOTIDE SEQUENCE [LARGE SCALE GENOMIC DNA]</scope>
    <source>
        <strain evidence="3 4">PG1</strain>
    </source>
</reference>
<feature type="transmembrane region" description="Helical" evidence="2">
    <location>
        <begin position="56"/>
        <end position="73"/>
    </location>
</feature>
<dbReference type="Proteomes" id="UP000031838">
    <property type="component" value="Chromosome 1"/>
</dbReference>
<evidence type="ECO:0000256" key="1">
    <source>
        <dbReference type="SAM" id="MobiDB-lite"/>
    </source>
</evidence>
<dbReference type="Pfam" id="PF06127">
    <property type="entry name" value="Mpo1-like"/>
    <property type="match status" value="1"/>
</dbReference>
<dbReference type="KEGG" id="bgp:BGL_1c15550"/>
<dbReference type="PANTHER" id="PTHR34205">
    <property type="entry name" value="TRANSMEMBRANE PROTEIN"/>
    <property type="match status" value="1"/>
</dbReference>
<dbReference type="HOGENOM" id="CLU_140388_0_0_4"/>
<evidence type="ECO:0000256" key="2">
    <source>
        <dbReference type="SAM" id="Phobius"/>
    </source>
</evidence>
<organism evidence="3 4">
    <name type="scientific">Burkholderia plantarii</name>
    <dbReference type="NCBI Taxonomy" id="41899"/>
    <lineage>
        <taxon>Bacteria</taxon>
        <taxon>Pseudomonadati</taxon>
        <taxon>Pseudomonadota</taxon>
        <taxon>Betaproteobacteria</taxon>
        <taxon>Burkholderiales</taxon>
        <taxon>Burkholderiaceae</taxon>
        <taxon>Burkholderia</taxon>
    </lineage>
</organism>
<gene>
    <name evidence="3" type="ORF">BGL_1c15550</name>
</gene>
<sequence>MRRGAARRTMNADQDGHPAPGETAMKDSTHTEQFSSFSQFYPFYLSEHRHPVSRRLHFVGSLGVIGCLAMAIATGRWGWLPAAVVCGYAFAWVGHFGFEKNRPATFRHPVYSLMGDWVMFKDICLGKIRL</sequence>
<name>A0A0B6S1G2_BURPL</name>
<feature type="transmembrane region" description="Helical" evidence="2">
    <location>
        <begin position="79"/>
        <end position="98"/>
    </location>
</feature>
<dbReference type="InterPro" id="IPR009305">
    <property type="entry name" value="Mpo1-like"/>
</dbReference>
<accession>A0A0B6S1G2</accession>
<dbReference type="PANTHER" id="PTHR34205:SF2">
    <property type="entry name" value="DUF962 DOMAIN-CONTAINING PROTEIN"/>
    <property type="match status" value="1"/>
</dbReference>
<keyword evidence="2" id="KW-0472">Membrane</keyword>
<keyword evidence="4" id="KW-1185">Reference proteome</keyword>
<evidence type="ECO:0000313" key="3">
    <source>
        <dbReference type="EMBL" id="AJK46071.1"/>
    </source>
</evidence>
<dbReference type="EMBL" id="CP002580">
    <property type="protein sequence ID" value="AJK46071.1"/>
    <property type="molecule type" value="Genomic_DNA"/>
</dbReference>
<dbReference type="AlphaFoldDB" id="A0A0B6S1G2"/>
<evidence type="ECO:0000313" key="4">
    <source>
        <dbReference type="Proteomes" id="UP000031838"/>
    </source>
</evidence>
<evidence type="ECO:0008006" key="5">
    <source>
        <dbReference type="Google" id="ProtNLM"/>
    </source>
</evidence>
<proteinExistence type="predicted"/>
<keyword evidence="2" id="KW-1133">Transmembrane helix</keyword>
<protein>
    <recommendedName>
        <fullName evidence="5">Transmembrane protein</fullName>
    </recommendedName>
</protein>
<reference evidence="4" key="1">
    <citation type="submission" date="2011-03" db="EMBL/GenBank/DDBJ databases">
        <authorList>
            <person name="Voget S."/>
            <person name="Streit W.R."/>
            <person name="Jaeger K.E."/>
            <person name="Daniel R."/>
        </authorList>
    </citation>
    <scope>NUCLEOTIDE SEQUENCE [LARGE SCALE GENOMIC DNA]</scope>
    <source>
        <strain evidence="4">PG1</strain>
    </source>
</reference>